<accession>A0A8J4PZP6</accession>
<dbReference type="InterPro" id="IPR002130">
    <property type="entry name" value="Cyclophilin-type_PPIase_dom"/>
</dbReference>
<dbReference type="GO" id="GO:0006457">
    <property type="term" value="P:protein folding"/>
    <property type="evidence" value="ECO:0007669"/>
    <property type="project" value="InterPro"/>
</dbReference>
<evidence type="ECO:0000256" key="4">
    <source>
        <dbReference type="ARBA" id="ARBA00022490"/>
    </source>
</evidence>
<dbReference type="Proteomes" id="UP000695562">
    <property type="component" value="Unassembled WGS sequence"/>
</dbReference>
<dbReference type="Pfam" id="PF00160">
    <property type="entry name" value="Pro_isomerase"/>
    <property type="match status" value="1"/>
</dbReference>
<dbReference type="FunFam" id="1.25.40.10:FF:000029">
    <property type="entry name" value="peptidyl-prolyl cis-trans isomerase D"/>
    <property type="match status" value="1"/>
</dbReference>
<gene>
    <name evidence="11" type="ORF">CYY_003467</name>
</gene>
<evidence type="ECO:0000259" key="10">
    <source>
        <dbReference type="PROSITE" id="PS50072"/>
    </source>
</evidence>
<dbReference type="PRINTS" id="PR00153">
    <property type="entry name" value="CSAPPISMRASE"/>
</dbReference>
<feature type="repeat" description="TPR" evidence="9">
    <location>
        <begin position="294"/>
        <end position="327"/>
    </location>
</feature>
<dbReference type="InterPro" id="IPR011990">
    <property type="entry name" value="TPR-like_helical_dom_sf"/>
</dbReference>
<organism evidence="11 12">
    <name type="scientific">Polysphondylium violaceum</name>
    <dbReference type="NCBI Taxonomy" id="133409"/>
    <lineage>
        <taxon>Eukaryota</taxon>
        <taxon>Amoebozoa</taxon>
        <taxon>Evosea</taxon>
        <taxon>Eumycetozoa</taxon>
        <taxon>Dictyostelia</taxon>
        <taxon>Dictyosteliales</taxon>
        <taxon>Dictyosteliaceae</taxon>
        <taxon>Polysphondylium</taxon>
    </lineage>
</organism>
<dbReference type="PROSITE" id="PS50072">
    <property type="entry name" value="CSA_PPIASE_2"/>
    <property type="match status" value="1"/>
</dbReference>
<dbReference type="CDD" id="cd01926">
    <property type="entry name" value="cyclophilin_ABH_like"/>
    <property type="match status" value="1"/>
</dbReference>
<dbReference type="EMBL" id="AJWJ01000108">
    <property type="protein sequence ID" value="KAF2075249.1"/>
    <property type="molecule type" value="Genomic_DNA"/>
</dbReference>
<reference evidence="11" key="1">
    <citation type="submission" date="2020-01" db="EMBL/GenBank/DDBJ databases">
        <title>Development of genomics and gene disruption for Polysphondylium violaceum indicates a role for the polyketide synthase stlB in stalk morphogenesis.</title>
        <authorList>
            <person name="Narita B."/>
            <person name="Kawabe Y."/>
            <person name="Kin K."/>
            <person name="Saito T."/>
            <person name="Gibbs R."/>
            <person name="Kuspa A."/>
            <person name="Muzny D."/>
            <person name="Queller D."/>
            <person name="Richards S."/>
            <person name="Strassman J."/>
            <person name="Sucgang R."/>
            <person name="Worley K."/>
            <person name="Schaap P."/>
        </authorList>
    </citation>
    <scope>NUCLEOTIDE SEQUENCE</scope>
    <source>
        <strain evidence="11">QSvi11</strain>
    </source>
</reference>
<dbReference type="AlphaFoldDB" id="A0A8J4PZP6"/>
<dbReference type="GO" id="GO:0016018">
    <property type="term" value="F:cyclosporin A binding"/>
    <property type="evidence" value="ECO:0007669"/>
    <property type="project" value="TreeGrafter"/>
</dbReference>
<name>A0A8J4PZP6_9MYCE</name>
<dbReference type="EC" id="5.2.1.8" evidence="3"/>
<evidence type="ECO:0000256" key="7">
    <source>
        <dbReference type="ARBA" id="ARBA00023110"/>
    </source>
</evidence>
<comment type="subcellular location">
    <subcellularLocation>
        <location evidence="2">Cytoplasm</location>
    </subcellularLocation>
</comment>
<keyword evidence="12" id="KW-1185">Reference proteome</keyword>
<sequence>MTTELLSPENKRVYFDISIGDEKVGRIVMELFFNKTPKTAENFRALCTGEKGVSESGKALTYKGSKFHRVIKEFMIQGGDFTNGNGTGGISIYGEKFEDENFLEKHTRAGLLSMANAGPGTNGSQFFITTTQTPHLDNKHVVFGRVIKGMSVVREIENTKTGENDKPVKDCTIVDCGELKEGEDDGIAPRPVNDIYEDFPADETKLNGDAQHLKAGEEIKNTGNDFFKKSDFNTAIQFYKKALRYLDCCSKIDGLVDTQFTCYNNMSLCYLKINKANEALEACKQALSIKPDDAKALFRRAKAKALLKEYDDAIADFKLVLEKDPSNKEASVEIQKVEKVLREYNQKQSKAFSKMFEDD</sequence>
<dbReference type="Gene3D" id="2.40.100.10">
    <property type="entry name" value="Cyclophilin-like"/>
    <property type="match status" value="1"/>
</dbReference>
<keyword evidence="7" id="KW-0697">Rotamase</keyword>
<keyword evidence="6 9" id="KW-0802">TPR repeat</keyword>
<evidence type="ECO:0000256" key="3">
    <source>
        <dbReference type="ARBA" id="ARBA00013194"/>
    </source>
</evidence>
<dbReference type="OrthoDB" id="407558at2759"/>
<dbReference type="GO" id="GO:0003755">
    <property type="term" value="F:peptidyl-prolyl cis-trans isomerase activity"/>
    <property type="evidence" value="ECO:0007669"/>
    <property type="project" value="UniProtKB-KW"/>
</dbReference>
<evidence type="ECO:0000256" key="8">
    <source>
        <dbReference type="ARBA" id="ARBA00023235"/>
    </source>
</evidence>
<feature type="repeat" description="TPR" evidence="9">
    <location>
        <begin position="260"/>
        <end position="293"/>
    </location>
</feature>
<proteinExistence type="predicted"/>
<evidence type="ECO:0000256" key="6">
    <source>
        <dbReference type="ARBA" id="ARBA00022803"/>
    </source>
</evidence>
<evidence type="ECO:0000313" key="12">
    <source>
        <dbReference type="Proteomes" id="UP000695562"/>
    </source>
</evidence>
<dbReference type="PANTHER" id="PTHR11071:SF496">
    <property type="entry name" value="TETRATRICOPEPTIDE-LIKE HELICAL DOMAIN-CONTAINING PROTEIN"/>
    <property type="match status" value="1"/>
</dbReference>
<evidence type="ECO:0000313" key="11">
    <source>
        <dbReference type="EMBL" id="KAF2075249.1"/>
    </source>
</evidence>
<dbReference type="InterPro" id="IPR019734">
    <property type="entry name" value="TPR_rpt"/>
</dbReference>
<dbReference type="FunFam" id="2.40.100.10:FF:000009">
    <property type="entry name" value="Peptidyl-prolyl cis-trans isomerase D"/>
    <property type="match status" value="1"/>
</dbReference>
<dbReference type="SUPFAM" id="SSF48452">
    <property type="entry name" value="TPR-like"/>
    <property type="match status" value="1"/>
</dbReference>
<dbReference type="Pfam" id="PF13181">
    <property type="entry name" value="TPR_8"/>
    <property type="match status" value="2"/>
</dbReference>
<feature type="domain" description="PPIase cyclophilin-type" evidence="10">
    <location>
        <begin position="14"/>
        <end position="178"/>
    </location>
</feature>
<dbReference type="PROSITE" id="PS50005">
    <property type="entry name" value="TPR"/>
    <property type="match status" value="2"/>
</dbReference>
<evidence type="ECO:0000256" key="5">
    <source>
        <dbReference type="ARBA" id="ARBA00022737"/>
    </source>
</evidence>
<dbReference type="GO" id="GO:0005737">
    <property type="term" value="C:cytoplasm"/>
    <property type="evidence" value="ECO:0007669"/>
    <property type="project" value="UniProtKB-SubCell"/>
</dbReference>
<dbReference type="SMART" id="SM00028">
    <property type="entry name" value="TPR"/>
    <property type="match status" value="3"/>
</dbReference>
<dbReference type="Gene3D" id="1.25.40.10">
    <property type="entry name" value="Tetratricopeptide repeat domain"/>
    <property type="match status" value="1"/>
</dbReference>
<dbReference type="SUPFAM" id="SSF50891">
    <property type="entry name" value="Cyclophilin-like"/>
    <property type="match status" value="1"/>
</dbReference>
<comment type="catalytic activity">
    <reaction evidence="1">
        <text>[protein]-peptidylproline (omega=180) = [protein]-peptidylproline (omega=0)</text>
        <dbReference type="Rhea" id="RHEA:16237"/>
        <dbReference type="Rhea" id="RHEA-COMP:10747"/>
        <dbReference type="Rhea" id="RHEA-COMP:10748"/>
        <dbReference type="ChEBI" id="CHEBI:83833"/>
        <dbReference type="ChEBI" id="CHEBI:83834"/>
        <dbReference type="EC" id="5.2.1.8"/>
    </reaction>
</comment>
<dbReference type="InterPro" id="IPR029000">
    <property type="entry name" value="Cyclophilin-like_dom_sf"/>
</dbReference>
<evidence type="ECO:0000256" key="1">
    <source>
        <dbReference type="ARBA" id="ARBA00000971"/>
    </source>
</evidence>
<evidence type="ECO:0000256" key="2">
    <source>
        <dbReference type="ARBA" id="ARBA00004496"/>
    </source>
</evidence>
<keyword evidence="8" id="KW-0413">Isomerase</keyword>
<dbReference type="PROSITE" id="PS00170">
    <property type="entry name" value="CSA_PPIASE_1"/>
    <property type="match status" value="1"/>
</dbReference>
<dbReference type="InterPro" id="IPR020892">
    <property type="entry name" value="Cyclophilin-type_PPIase_CS"/>
</dbReference>
<protein>
    <recommendedName>
        <fullName evidence="3">peptidylprolyl isomerase</fullName>
        <ecNumber evidence="3">5.2.1.8</ecNumber>
    </recommendedName>
</protein>
<comment type="caution">
    <text evidence="11">The sequence shown here is derived from an EMBL/GenBank/DDBJ whole genome shotgun (WGS) entry which is preliminary data.</text>
</comment>
<dbReference type="PANTHER" id="PTHR11071">
    <property type="entry name" value="PEPTIDYL-PROLYL CIS-TRANS ISOMERASE"/>
    <property type="match status" value="1"/>
</dbReference>
<evidence type="ECO:0000256" key="9">
    <source>
        <dbReference type="PROSITE-ProRule" id="PRU00339"/>
    </source>
</evidence>
<keyword evidence="5" id="KW-0677">Repeat</keyword>
<keyword evidence="4" id="KW-0963">Cytoplasm</keyword>